<dbReference type="Pfam" id="PF07963">
    <property type="entry name" value="N_methyl"/>
    <property type="match status" value="1"/>
</dbReference>
<organism evidence="2 3">
    <name type="scientific">Candidatus Schekmanbacteria bacterium RIFCSPLOWO2_12_FULL_38_15</name>
    <dbReference type="NCBI Taxonomy" id="1817883"/>
    <lineage>
        <taxon>Bacteria</taxon>
        <taxon>Candidatus Schekmaniibacteriota</taxon>
    </lineage>
</organism>
<dbReference type="InterPro" id="IPR045584">
    <property type="entry name" value="Pilin-like"/>
</dbReference>
<name>A0A1F7SLW7_9BACT</name>
<dbReference type="SUPFAM" id="SSF54523">
    <property type="entry name" value="Pili subunits"/>
    <property type="match status" value="1"/>
</dbReference>
<sequence length="312" mass="34235">MMNYEIASGLKSLAMTVKSRTKPSNSLMFNRENINGFTLIEMMIAVLLSSILVVFIYQFFDYQQKSYNLQDQLTEMQQNLRVATDALSRDLRITGYGVPSATSPSTIIRITNATENSITFLANRSDVHTELSSDYASGTVLSVNSSVDFGIGKTIYITDGAKWSQATISSTATGSLTVTSALSSTYPAGSTIHVVNTVTYTIDTTDKELTREIDGGGNDPVCNNLDYLQFKYYDGSNVSIPDPLPSPYTGVNLLDTTQIRSIGILLVGRTSKTEKGYTSSGNYDTGIPYPSNELNYHRTRLETDVMLRNLAD</sequence>
<keyword evidence="1" id="KW-1133">Transmembrane helix</keyword>
<dbReference type="STRING" id="1817883.A3G31_05430"/>
<dbReference type="AlphaFoldDB" id="A0A1F7SLW7"/>
<comment type="caution">
    <text evidence="2">The sequence shown here is derived from an EMBL/GenBank/DDBJ whole genome shotgun (WGS) entry which is preliminary data.</text>
</comment>
<dbReference type="NCBIfam" id="TIGR02532">
    <property type="entry name" value="IV_pilin_GFxxxE"/>
    <property type="match status" value="1"/>
</dbReference>
<dbReference type="EMBL" id="MGDI01000016">
    <property type="protein sequence ID" value="OGL54204.1"/>
    <property type="molecule type" value="Genomic_DNA"/>
</dbReference>
<evidence type="ECO:0000313" key="3">
    <source>
        <dbReference type="Proteomes" id="UP000178082"/>
    </source>
</evidence>
<dbReference type="Proteomes" id="UP000178082">
    <property type="component" value="Unassembled WGS sequence"/>
</dbReference>
<evidence type="ECO:0000313" key="2">
    <source>
        <dbReference type="EMBL" id="OGL54204.1"/>
    </source>
</evidence>
<dbReference type="InterPro" id="IPR012902">
    <property type="entry name" value="N_methyl_site"/>
</dbReference>
<feature type="transmembrane region" description="Helical" evidence="1">
    <location>
        <begin position="37"/>
        <end position="60"/>
    </location>
</feature>
<proteinExistence type="predicted"/>
<evidence type="ECO:0000256" key="1">
    <source>
        <dbReference type="SAM" id="Phobius"/>
    </source>
</evidence>
<accession>A0A1F7SLW7</accession>
<gene>
    <name evidence="2" type="ORF">A3G31_05430</name>
</gene>
<keyword evidence="1" id="KW-0812">Transmembrane</keyword>
<protein>
    <recommendedName>
        <fullName evidence="4">Prepilin-type N-terminal cleavage/methylation domain-containing protein</fullName>
    </recommendedName>
</protein>
<keyword evidence="1" id="KW-0472">Membrane</keyword>
<reference evidence="2 3" key="1">
    <citation type="journal article" date="2016" name="Nat. Commun.">
        <title>Thousands of microbial genomes shed light on interconnected biogeochemical processes in an aquifer system.</title>
        <authorList>
            <person name="Anantharaman K."/>
            <person name="Brown C.T."/>
            <person name="Hug L.A."/>
            <person name="Sharon I."/>
            <person name="Castelle C.J."/>
            <person name="Probst A.J."/>
            <person name="Thomas B.C."/>
            <person name="Singh A."/>
            <person name="Wilkins M.J."/>
            <person name="Karaoz U."/>
            <person name="Brodie E.L."/>
            <person name="Williams K.H."/>
            <person name="Hubbard S.S."/>
            <person name="Banfield J.F."/>
        </authorList>
    </citation>
    <scope>NUCLEOTIDE SEQUENCE [LARGE SCALE GENOMIC DNA]</scope>
</reference>
<evidence type="ECO:0008006" key="4">
    <source>
        <dbReference type="Google" id="ProtNLM"/>
    </source>
</evidence>